<dbReference type="GO" id="GO:0007021">
    <property type="term" value="P:tubulin complex assembly"/>
    <property type="evidence" value="ECO:0007669"/>
    <property type="project" value="UniProtKB-UniRule"/>
</dbReference>
<keyword evidence="3" id="KW-0493">Microtubule</keyword>
<dbReference type="PANTHER" id="PTHR21500:SF0">
    <property type="entry name" value="TUBULIN-SPECIFIC CHAPERONE A"/>
    <property type="match status" value="1"/>
</dbReference>
<evidence type="ECO:0000256" key="3">
    <source>
        <dbReference type="RuleBase" id="RU364030"/>
    </source>
</evidence>
<dbReference type="OrthoDB" id="296187at2759"/>
<dbReference type="InterPro" id="IPR004226">
    <property type="entry name" value="TBCA"/>
</dbReference>
<comment type="subcellular location">
    <subcellularLocation>
        <location evidence="3">Cytoplasm</location>
        <location evidence="3">Cytoskeleton</location>
    </subcellularLocation>
</comment>
<evidence type="ECO:0000313" key="4">
    <source>
        <dbReference type="EMBL" id="KAF4123981.1"/>
    </source>
</evidence>
<keyword evidence="2 3" id="KW-0143">Chaperone</keyword>
<accession>A0A9P4YVQ9</accession>
<dbReference type="GeneID" id="55971922"/>
<comment type="subunit">
    <text evidence="3">Supercomplex made of cofactors A to E. Cofactors A and D function by capturing and stabilizing tubulin in a quasi-native conformation. Cofactor E binds to the cofactor D-tubulin complex; interaction with cofactor C then causes the release of tubulin polypeptides that are committed to the native state.</text>
</comment>
<organism evidence="4 5">
    <name type="scientific">Geosmithia morbida</name>
    <dbReference type="NCBI Taxonomy" id="1094350"/>
    <lineage>
        <taxon>Eukaryota</taxon>
        <taxon>Fungi</taxon>
        <taxon>Dikarya</taxon>
        <taxon>Ascomycota</taxon>
        <taxon>Pezizomycotina</taxon>
        <taxon>Sordariomycetes</taxon>
        <taxon>Hypocreomycetidae</taxon>
        <taxon>Hypocreales</taxon>
        <taxon>Bionectriaceae</taxon>
        <taxon>Geosmithia</taxon>
    </lineage>
</organism>
<dbReference type="GO" id="GO:0005874">
    <property type="term" value="C:microtubule"/>
    <property type="evidence" value="ECO:0007669"/>
    <property type="project" value="UniProtKB-KW"/>
</dbReference>
<dbReference type="GO" id="GO:0048487">
    <property type="term" value="F:beta-tubulin binding"/>
    <property type="evidence" value="ECO:0007669"/>
    <property type="project" value="InterPro"/>
</dbReference>
<dbReference type="Gene3D" id="1.20.58.90">
    <property type="match status" value="1"/>
</dbReference>
<keyword evidence="5" id="KW-1185">Reference proteome</keyword>
<protein>
    <recommendedName>
        <fullName evidence="3">Tubulin-specific chaperone A</fullName>
    </recommendedName>
</protein>
<reference evidence="4" key="1">
    <citation type="submission" date="2020-03" db="EMBL/GenBank/DDBJ databases">
        <title>Site-based positive gene gene selection in Geosmithia morbida across the United States reveals a broad range of putative effectors and factors for local host and environmental adapation.</title>
        <authorList>
            <person name="Onufrak A."/>
            <person name="Murdoch R.W."/>
            <person name="Gazis R."/>
            <person name="Huff M."/>
            <person name="Staton M."/>
            <person name="Klingeman W."/>
            <person name="Hadziabdic D."/>
        </authorList>
    </citation>
    <scope>NUCLEOTIDE SEQUENCE</scope>
    <source>
        <strain evidence="4">1262</strain>
    </source>
</reference>
<sequence length="119" mass="12930">MPAPSQLAIATSSVLRLLKEELSYHKELVDQEAKVKVLSEKIKAGPKSEDGNDEFMLKQEKLAVEQTQAIFEPLKSRISQAVSKLEEQLAIGKDSGAPANELEQAQAVLDQAKVINGSS</sequence>
<dbReference type="Pfam" id="PF02970">
    <property type="entry name" value="TBCA"/>
    <property type="match status" value="1"/>
</dbReference>
<dbReference type="PANTHER" id="PTHR21500">
    <property type="entry name" value="TUBULIN-SPECIFIC CHAPERONE A"/>
    <property type="match status" value="1"/>
</dbReference>
<dbReference type="EMBL" id="JAANYQ010000005">
    <property type="protein sequence ID" value="KAF4123981.1"/>
    <property type="molecule type" value="Genomic_DNA"/>
</dbReference>
<dbReference type="InterPro" id="IPR036126">
    <property type="entry name" value="TBCA_sf"/>
</dbReference>
<evidence type="ECO:0000256" key="1">
    <source>
        <dbReference type="ARBA" id="ARBA00006806"/>
    </source>
</evidence>
<dbReference type="Proteomes" id="UP000749293">
    <property type="component" value="Unassembled WGS sequence"/>
</dbReference>
<proteinExistence type="inferred from homology"/>
<dbReference type="GO" id="GO:0005829">
    <property type="term" value="C:cytosol"/>
    <property type="evidence" value="ECO:0007669"/>
    <property type="project" value="TreeGrafter"/>
</dbReference>
<dbReference type="GO" id="GO:0007023">
    <property type="term" value="P:post-chaperonin tubulin folding pathway"/>
    <property type="evidence" value="ECO:0007669"/>
    <property type="project" value="UniProtKB-UniRule"/>
</dbReference>
<dbReference type="RefSeq" id="XP_035322633.1">
    <property type="nucleotide sequence ID" value="XM_035467667.1"/>
</dbReference>
<keyword evidence="3" id="KW-0206">Cytoskeleton</keyword>
<keyword evidence="3" id="KW-0963">Cytoplasm</keyword>
<name>A0A9P4YVQ9_9HYPO</name>
<dbReference type="SUPFAM" id="SSF46988">
    <property type="entry name" value="Tubulin chaperone cofactor A"/>
    <property type="match status" value="1"/>
</dbReference>
<comment type="similarity">
    <text evidence="1 3">Belongs to the TBCA family.</text>
</comment>
<comment type="caution">
    <text evidence="4">The sequence shown here is derived from an EMBL/GenBank/DDBJ whole genome shotgun (WGS) entry which is preliminary data.</text>
</comment>
<evidence type="ECO:0000256" key="2">
    <source>
        <dbReference type="ARBA" id="ARBA00023186"/>
    </source>
</evidence>
<gene>
    <name evidence="4" type="ORF">GMORB2_5697</name>
</gene>
<dbReference type="AlphaFoldDB" id="A0A9P4YVQ9"/>
<evidence type="ECO:0000313" key="5">
    <source>
        <dbReference type="Proteomes" id="UP000749293"/>
    </source>
</evidence>